<keyword evidence="7" id="KW-0325">Glycoprotein</keyword>
<feature type="transmembrane region" description="Helical" evidence="9">
    <location>
        <begin position="230"/>
        <end position="251"/>
    </location>
</feature>
<evidence type="ECO:0000256" key="7">
    <source>
        <dbReference type="ARBA" id="ARBA00023180"/>
    </source>
</evidence>
<dbReference type="PANTHER" id="PTHR24232:SF107">
    <property type="entry name" value="HYDROXYCARBOXYLIC ACID RECEPTOR 2-LIKE"/>
    <property type="match status" value="1"/>
</dbReference>
<feature type="transmembrane region" description="Helical" evidence="9">
    <location>
        <begin position="51"/>
        <end position="74"/>
    </location>
</feature>
<dbReference type="InterPro" id="IPR017452">
    <property type="entry name" value="GPCR_Rhodpsn_7TM"/>
</dbReference>
<feature type="transmembrane region" description="Helical" evidence="9">
    <location>
        <begin position="122"/>
        <end position="141"/>
    </location>
</feature>
<keyword evidence="8" id="KW-0807">Transducer</keyword>
<feature type="transmembrane region" description="Helical" evidence="9">
    <location>
        <begin position="147"/>
        <end position="174"/>
    </location>
</feature>
<dbReference type="PROSITE" id="PS50262">
    <property type="entry name" value="G_PROTEIN_RECEP_F1_2"/>
    <property type="match status" value="1"/>
</dbReference>
<keyword evidence="6" id="KW-0675">Receptor</keyword>
<feature type="transmembrane region" description="Helical" evidence="9">
    <location>
        <begin position="14"/>
        <end position="39"/>
    </location>
</feature>
<evidence type="ECO:0000256" key="1">
    <source>
        <dbReference type="ARBA" id="ARBA00004141"/>
    </source>
</evidence>
<evidence type="ECO:0000256" key="3">
    <source>
        <dbReference type="ARBA" id="ARBA00022989"/>
    </source>
</evidence>
<dbReference type="GO" id="GO:0005886">
    <property type="term" value="C:plasma membrane"/>
    <property type="evidence" value="ECO:0007669"/>
    <property type="project" value="TreeGrafter"/>
</dbReference>
<dbReference type="GO" id="GO:0007200">
    <property type="term" value="P:phospholipase C-activating G protein-coupled receptor signaling pathway"/>
    <property type="evidence" value="ECO:0007669"/>
    <property type="project" value="TreeGrafter"/>
</dbReference>
<evidence type="ECO:0000256" key="2">
    <source>
        <dbReference type="ARBA" id="ARBA00022692"/>
    </source>
</evidence>
<keyword evidence="5 9" id="KW-0472">Membrane</keyword>
<keyword evidence="12" id="KW-1185">Reference proteome</keyword>
<evidence type="ECO:0000256" key="6">
    <source>
        <dbReference type="ARBA" id="ARBA00023170"/>
    </source>
</evidence>
<reference evidence="11" key="1">
    <citation type="submission" date="2023-07" db="EMBL/GenBank/DDBJ databases">
        <title>Chromosome-level Genome Assembly of Striped Snakehead (Channa striata).</title>
        <authorList>
            <person name="Liu H."/>
        </authorList>
    </citation>
    <scope>NUCLEOTIDE SEQUENCE</scope>
    <source>
        <strain evidence="11">Gz</strain>
        <tissue evidence="11">Muscle</tissue>
    </source>
</reference>
<name>A0AA88IK52_CHASR</name>
<proteinExistence type="predicted"/>
<dbReference type="SUPFAM" id="SSF81321">
    <property type="entry name" value="Family A G protein-coupled receptor-like"/>
    <property type="match status" value="1"/>
</dbReference>
<evidence type="ECO:0000256" key="8">
    <source>
        <dbReference type="ARBA" id="ARBA00023224"/>
    </source>
</evidence>
<feature type="transmembrane region" description="Helical" evidence="9">
    <location>
        <begin position="94"/>
        <end position="115"/>
    </location>
</feature>
<dbReference type="Proteomes" id="UP001187415">
    <property type="component" value="Unassembled WGS sequence"/>
</dbReference>
<dbReference type="AlphaFoldDB" id="A0AA88IK52"/>
<feature type="domain" description="G-protein coupled receptors family 1 profile" evidence="10">
    <location>
        <begin position="100"/>
        <end position="250"/>
    </location>
</feature>
<sequence length="263" mass="29390">MNTSDASSLSDTKIFTIFSTSVNLLLSLPINSYIAWLIATGSGGTLEAELLPLNLAVFEILFCLLSIVRFLKMIFTSVDLLSHFAKAFLWSGRPVFQCCICVEQFLAVVHPVLFLRYKPLRYKVALSVLAWVAIIGLSLFYTFLYSIYYLCYVGECVVLILVMLFCYFSVLVALKRPGPGRGGKGRGSTVKGRAFLTILVITVSFLGTYFFWCVIIISSLNSWSSHDRKLLTRISTTLTFASGFIQPLLHLRKAGKLWCLKGN</sequence>
<comment type="caution">
    <text evidence="11">The sequence shown here is derived from an EMBL/GenBank/DDBJ whole genome shotgun (WGS) entry which is preliminary data.</text>
</comment>
<keyword evidence="2 9" id="KW-0812">Transmembrane</keyword>
<evidence type="ECO:0000313" key="11">
    <source>
        <dbReference type="EMBL" id="KAK2815933.1"/>
    </source>
</evidence>
<accession>A0AA88IK52</accession>
<dbReference type="PANTHER" id="PTHR24232">
    <property type="entry name" value="G-PROTEIN COUPLED RECEPTOR"/>
    <property type="match status" value="1"/>
</dbReference>
<dbReference type="GO" id="GO:0004930">
    <property type="term" value="F:G protein-coupled receptor activity"/>
    <property type="evidence" value="ECO:0007669"/>
    <property type="project" value="UniProtKB-KW"/>
</dbReference>
<dbReference type="Gene3D" id="1.20.1070.10">
    <property type="entry name" value="Rhodopsin 7-helix transmembrane proteins"/>
    <property type="match status" value="1"/>
</dbReference>
<evidence type="ECO:0000256" key="4">
    <source>
        <dbReference type="ARBA" id="ARBA00023040"/>
    </source>
</evidence>
<evidence type="ECO:0000313" key="12">
    <source>
        <dbReference type="Proteomes" id="UP001187415"/>
    </source>
</evidence>
<keyword evidence="4" id="KW-0297">G-protein coupled receptor</keyword>
<evidence type="ECO:0000256" key="5">
    <source>
        <dbReference type="ARBA" id="ARBA00023136"/>
    </source>
</evidence>
<evidence type="ECO:0000259" key="10">
    <source>
        <dbReference type="PROSITE" id="PS50262"/>
    </source>
</evidence>
<keyword evidence="3 9" id="KW-1133">Transmembrane helix</keyword>
<protein>
    <recommendedName>
        <fullName evidence="10">G-protein coupled receptors family 1 profile domain-containing protein</fullName>
    </recommendedName>
</protein>
<dbReference type="CDD" id="cd00637">
    <property type="entry name" value="7tm_classA_rhodopsin-like"/>
    <property type="match status" value="1"/>
</dbReference>
<organism evidence="11 12">
    <name type="scientific">Channa striata</name>
    <name type="common">Snakehead murrel</name>
    <name type="synonym">Ophicephalus striatus</name>
    <dbReference type="NCBI Taxonomy" id="64152"/>
    <lineage>
        <taxon>Eukaryota</taxon>
        <taxon>Metazoa</taxon>
        <taxon>Chordata</taxon>
        <taxon>Craniata</taxon>
        <taxon>Vertebrata</taxon>
        <taxon>Euteleostomi</taxon>
        <taxon>Actinopterygii</taxon>
        <taxon>Neopterygii</taxon>
        <taxon>Teleostei</taxon>
        <taxon>Neoteleostei</taxon>
        <taxon>Acanthomorphata</taxon>
        <taxon>Anabantaria</taxon>
        <taxon>Anabantiformes</taxon>
        <taxon>Channoidei</taxon>
        <taxon>Channidae</taxon>
        <taxon>Channa</taxon>
    </lineage>
</organism>
<dbReference type="GO" id="GO:0035025">
    <property type="term" value="P:positive regulation of Rho protein signal transduction"/>
    <property type="evidence" value="ECO:0007669"/>
    <property type="project" value="TreeGrafter"/>
</dbReference>
<evidence type="ECO:0000256" key="9">
    <source>
        <dbReference type="SAM" id="Phobius"/>
    </source>
</evidence>
<gene>
    <name evidence="11" type="ORF">Q5P01_026400</name>
</gene>
<comment type="subcellular location">
    <subcellularLocation>
        <location evidence="1">Membrane</location>
        <topology evidence="1">Multi-pass membrane protein</topology>
    </subcellularLocation>
</comment>
<feature type="transmembrane region" description="Helical" evidence="9">
    <location>
        <begin position="195"/>
        <end position="218"/>
    </location>
</feature>
<dbReference type="EMBL" id="JAUPFM010000022">
    <property type="protein sequence ID" value="KAK2815933.1"/>
    <property type="molecule type" value="Genomic_DNA"/>
</dbReference>